<evidence type="ECO:0000313" key="6">
    <source>
        <dbReference type="Proteomes" id="UP001284601"/>
    </source>
</evidence>
<dbReference type="SUPFAM" id="SSF52540">
    <property type="entry name" value="P-loop containing nucleoside triphosphate hydrolases"/>
    <property type="match status" value="1"/>
</dbReference>
<accession>A0ABU4HMD2</accession>
<dbReference type="RefSeq" id="WP_318596146.1">
    <property type="nucleotide sequence ID" value="NZ_JAWSTH010000010.1"/>
</dbReference>
<keyword evidence="6" id="KW-1185">Reference proteome</keyword>
<evidence type="ECO:0000256" key="3">
    <source>
        <dbReference type="ARBA" id="ARBA00022840"/>
    </source>
</evidence>
<feature type="domain" description="ABC transporter" evidence="4">
    <location>
        <begin position="10"/>
        <end position="261"/>
    </location>
</feature>
<reference evidence="6" key="1">
    <citation type="submission" date="2023-07" db="EMBL/GenBank/DDBJ databases">
        <title>Conexibacter stalactiti sp. nov., isolated from stalactites in a lava cave and emended description of the genus Conexibacter.</title>
        <authorList>
            <person name="Lee S.D."/>
        </authorList>
    </citation>
    <scope>NUCLEOTIDE SEQUENCE [LARGE SCALE GENOMIC DNA]</scope>
    <source>
        <strain evidence="6">KCTC 39840</strain>
    </source>
</reference>
<dbReference type="InterPro" id="IPR003439">
    <property type="entry name" value="ABC_transporter-like_ATP-bd"/>
</dbReference>
<dbReference type="InterPro" id="IPR013563">
    <property type="entry name" value="Oligopep_ABC_C"/>
</dbReference>
<organism evidence="5 6">
    <name type="scientific">Conexibacter stalactiti</name>
    <dbReference type="NCBI Taxonomy" id="1940611"/>
    <lineage>
        <taxon>Bacteria</taxon>
        <taxon>Bacillati</taxon>
        <taxon>Actinomycetota</taxon>
        <taxon>Thermoleophilia</taxon>
        <taxon>Solirubrobacterales</taxon>
        <taxon>Conexibacteraceae</taxon>
        <taxon>Conexibacter</taxon>
    </lineage>
</organism>
<name>A0ABU4HMD2_9ACTN</name>
<dbReference type="PANTHER" id="PTHR43230">
    <property type="entry name" value="ABC-TYPE DIPEPTIDE/OLIGOPEPTIDE TRANSPORT SYSTEM, ATPASE COMPONENT"/>
    <property type="match status" value="1"/>
</dbReference>
<evidence type="ECO:0000256" key="2">
    <source>
        <dbReference type="ARBA" id="ARBA00022741"/>
    </source>
</evidence>
<evidence type="ECO:0000256" key="1">
    <source>
        <dbReference type="ARBA" id="ARBA00022448"/>
    </source>
</evidence>
<dbReference type="PROSITE" id="PS50893">
    <property type="entry name" value="ABC_TRANSPORTER_2"/>
    <property type="match status" value="1"/>
</dbReference>
<dbReference type="PANTHER" id="PTHR43230:SF3">
    <property type="entry name" value="ABC-TYPE DIPEPTIDE_OLIGOPEPTIDE TRANSPORT SYSTEM, ATPASE COMPONENT"/>
    <property type="match status" value="1"/>
</dbReference>
<dbReference type="EMBL" id="JAWSTH010000010">
    <property type="protein sequence ID" value="MDW5593887.1"/>
    <property type="molecule type" value="Genomic_DNA"/>
</dbReference>
<proteinExistence type="predicted"/>
<keyword evidence="1" id="KW-0813">Transport</keyword>
<sequence length="282" mass="31053">MSATSDQPLLQAEQVTKVYRSGLLEQREPVTALKQFSLEIHAEQPRIVALAGQSGSGKSTAAQIALGFVQPTSGSIRYRGTPLAKLARGPRRQFRQEVQAVLQDPFTAFNPVYRVRHVFDVVVRNFEIAATPAEARRAVAEAIEFVGLDPARVLDAYPHQLSGGERQRVMIARACLLRPRVIVADEPVSMVDASIRAAILEVIVNLRKEAGISFLYVTHDLSTAYHIADELLVLYEGETVERGDARAVIDAPTHEYTRRLIDAVPVPDPDVRWAAAVREDAA</sequence>
<keyword evidence="3 5" id="KW-0067">ATP-binding</keyword>
<gene>
    <name evidence="5" type="ORF">R7226_06050</name>
</gene>
<dbReference type="Proteomes" id="UP001284601">
    <property type="component" value="Unassembled WGS sequence"/>
</dbReference>
<keyword evidence="2" id="KW-0547">Nucleotide-binding</keyword>
<dbReference type="Gene3D" id="3.40.50.300">
    <property type="entry name" value="P-loop containing nucleotide triphosphate hydrolases"/>
    <property type="match status" value="1"/>
</dbReference>
<dbReference type="CDD" id="cd03257">
    <property type="entry name" value="ABC_NikE_OppD_transporters"/>
    <property type="match status" value="1"/>
</dbReference>
<evidence type="ECO:0000313" key="5">
    <source>
        <dbReference type="EMBL" id="MDW5593887.1"/>
    </source>
</evidence>
<dbReference type="GO" id="GO:0005524">
    <property type="term" value="F:ATP binding"/>
    <property type="evidence" value="ECO:0007669"/>
    <property type="project" value="UniProtKB-KW"/>
</dbReference>
<dbReference type="InterPro" id="IPR027417">
    <property type="entry name" value="P-loop_NTPase"/>
</dbReference>
<dbReference type="SMART" id="SM00382">
    <property type="entry name" value="AAA"/>
    <property type="match status" value="1"/>
</dbReference>
<dbReference type="InterPro" id="IPR003593">
    <property type="entry name" value="AAA+_ATPase"/>
</dbReference>
<dbReference type="Pfam" id="PF08352">
    <property type="entry name" value="oligo_HPY"/>
    <property type="match status" value="1"/>
</dbReference>
<dbReference type="Pfam" id="PF00005">
    <property type="entry name" value="ABC_tran"/>
    <property type="match status" value="1"/>
</dbReference>
<reference evidence="5 6" key="2">
    <citation type="submission" date="2023-10" db="EMBL/GenBank/DDBJ databases">
        <authorList>
            <person name="Han X.F."/>
        </authorList>
    </citation>
    <scope>NUCLEOTIDE SEQUENCE [LARGE SCALE GENOMIC DNA]</scope>
    <source>
        <strain evidence="5 6">KCTC 39840</strain>
    </source>
</reference>
<protein>
    <submittedName>
        <fullName evidence="5">ABC transporter ATP-binding protein</fullName>
    </submittedName>
</protein>
<evidence type="ECO:0000259" key="4">
    <source>
        <dbReference type="PROSITE" id="PS50893"/>
    </source>
</evidence>
<comment type="caution">
    <text evidence="5">The sequence shown here is derived from an EMBL/GenBank/DDBJ whole genome shotgun (WGS) entry which is preliminary data.</text>
</comment>